<evidence type="ECO:0000256" key="1">
    <source>
        <dbReference type="ARBA" id="ARBA00022737"/>
    </source>
</evidence>
<dbReference type="PROSITE" id="PS50088">
    <property type="entry name" value="ANK_REPEAT"/>
    <property type="match status" value="2"/>
</dbReference>
<gene>
    <name evidence="5" type="ORF">Esi_0062_0041</name>
</gene>
<dbReference type="PANTHER" id="PTHR24171">
    <property type="entry name" value="ANKYRIN REPEAT DOMAIN-CONTAINING PROTEIN 39-RELATED"/>
    <property type="match status" value="1"/>
</dbReference>
<feature type="compositionally biased region" description="Gly residues" evidence="4">
    <location>
        <begin position="328"/>
        <end position="340"/>
    </location>
</feature>
<evidence type="ECO:0000313" key="5">
    <source>
        <dbReference type="EMBL" id="CBN77706.1"/>
    </source>
</evidence>
<dbReference type="SUPFAM" id="SSF48403">
    <property type="entry name" value="Ankyrin repeat"/>
    <property type="match status" value="1"/>
</dbReference>
<dbReference type="Pfam" id="PF12796">
    <property type="entry name" value="Ank_2"/>
    <property type="match status" value="1"/>
</dbReference>
<feature type="repeat" description="ANK" evidence="3">
    <location>
        <begin position="183"/>
        <end position="215"/>
    </location>
</feature>
<organism evidence="5 6">
    <name type="scientific">Ectocarpus siliculosus</name>
    <name type="common">Brown alga</name>
    <name type="synonym">Conferva siliculosa</name>
    <dbReference type="NCBI Taxonomy" id="2880"/>
    <lineage>
        <taxon>Eukaryota</taxon>
        <taxon>Sar</taxon>
        <taxon>Stramenopiles</taxon>
        <taxon>Ochrophyta</taxon>
        <taxon>PX clade</taxon>
        <taxon>Phaeophyceae</taxon>
        <taxon>Ectocarpales</taxon>
        <taxon>Ectocarpaceae</taxon>
        <taxon>Ectocarpus</taxon>
    </lineage>
</organism>
<dbReference type="Gene3D" id="1.25.40.20">
    <property type="entry name" value="Ankyrin repeat-containing domain"/>
    <property type="match status" value="1"/>
</dbReference>
<dbReference type="Proteomes" id="UP000002630">
    <property type="component" value="Linkage Group LG16"/>
</dbReference>
<dbReference type="InParanoid" id="D8LR33"/>
<proteinExistence type="predicted"/>
<dbReference type="GO" id="GO:0004842">
    <property type="term" value="F:ubiquitin-protein transferase activity"/>
    <property type="evidence" value="ECO:0007669"/>
    <property type="project" value="TreeGrafter"/>
</dbReference>
<dbReference type="GO" id="GO:0085020">
    <property type="term" value="P:protein K6-linked ubiquitination"/>
    <property type="evidence" value="ECO:0007669"/>
    <property type="project" value="TreeGrafter"/>
</dbReference>
<feature type="region of interest" description="Disordered" evidence="4">
    <location>
        <begin position="270"/>
        <end position="428"/>
    </location>
</feature>
<sequence>MMDEDPLAAILGEEEVHESEFLPGKNKGPKLNGGIDPEILAPDLLAACKENNDARAQDFLADGVPPGYSDPESGALYSRFVSIRVSRLGGKYGWSCLHWSVYNGNPMLTRALVRAGATSGYRRASNVLTQGRKAHKQVNARRGPSSSLPISDTPLHWSAYRGDLGITWILLKEGYSPNDMDNMGNTATHLAAANGHERVLDTLIRDGADVHRQNKFKNTPHDVANSAECRGILRRAEALPAPSVEEAEKMHTENLQRILEVERVLAEVVGPLEPTDDEDRRQKRKLQQLQGIKQAKDVDNRDDEELGEARVGDEVTGGTVGAIATGGQAAGEGEGGGSDGGKGEDDPSNGGGENCQDSHGRHSAAEEKTGEEGRMDAKETDGDGGDDYKAGRTNNGDGGERRQGDVGIETHGTEGKEPDRGSRGSVGELSEDLLGQVELIREAVAGAEALCICEDLVAATKVAAEGPILTQQAYTTLVNRLMLLLRRAEGNSRISSKLKKRAKALVDKSHGEYWLQVSAQRLLKVECAEARHMADMAKLEARIEKAAKVEAHPQLVQDCRSLLKRLTTEVEISKAILGFPTVRLPIDPMPKDYWQPEDIGHIEENEGFPLPPVDADGKNMDYVWVPSKSLRALSAACKRMSEALVGGEVG</sequence>
<keyword evidence="1" id="KW-0677">Repeat</keyword>
<feature type="compositionally biased region" description="Basic and acidic residues" evidence="4">
    <location>
        <begin position="356"/>
        <end position="390"/>
    </location>
</feature>
<dbReference type="OrthoDB" id="366390at2759"/>
<evidence type="ECO:0000256" key="4">
    <source>
        <dbReference type="SAM" id="MobiDB-lite"/>
    </source>
</evidence>
<evidence type="ECO:0000256" key="3">
    <source>
        <dbReference type="PROSITE-ProRule" id="PRU00023"/>
    </source>
</evidence>
<protein>
    <submittedName>
        <fullName evidence="5">Uncharacterized protein</fullName>
    </submittedName>
</protein>
<dbReference type="AlphaFoldDB" id="D8LR33"/>
<feature type="repeat" description="ANK" evidence="3">
    <location>
        <begin position="150"/>
        <end position="182"/>
    </location>
</feature>
<evidence type="ECO:0000313" key="6">
    <source>
        <dbReference type="Proteomes" id="UP000002630"/>
    </source>
</evidence>
<evidence type="ECO:0000256" key="2">
    <source>
        <dbReference type="ARBA" id="ARBA00023043"/>
    </source>
</evidence>
<dbReference type="EMBL" id="FN648841">
    <property type="protein sequence ID" value="CBN77706.1"/>
    <property type="molecule type" value="Genomic_DNA"/>
</dbReference>
<name>D8LR33_ECTSI</name>
<feature type="compositionally biased region" description="Basic and acidic residues" evidence="4">
    <location>
        <begin position="411"/>
        <end position="422"/>
    </location>
</feature>
<dbReference type="PANTHER" id="PTHR24171:SF8">
    <property type="entry name" value="BRCA1-ASSOCIATED RING DOMAIN PROTEIN 1"/>
    <property type="match status" value="1"/>
</dbReference>
<keyword evidence="2 3" id="KW-0040">ANK repeat</keyword>
<reference evidence="5 6" key="1">
    <citation type="journal article" date="2010" name="Nature">
        <title>The Ectocarpus genome and the independent evolution of multicellularity in brown algae.</title>
        <authorList>
            <person name="Cock J.M."/>
            <person name="Sterck L."/>
            <person name="Rouze P."/>
            <person name="Scornet D."/>
            <person name="Allen A.E."/>
            <person name="Amoutzias G."/>
            <person name="Anthouard V."/>
            <person name="Artiguenave F."/>
            <person name="Aury J.M."/>
            <person name="Badger J.H."/>
            <person name="Beszteri B."/>
            <person name="Billiau K."/>
            <person name="Bonnet E."/>
            <person name="Bothwell J.H."/>
            <person name="Bowler C."/>
            <person name="Boyen C."/>
            <person name="Brownlee C."/>
            <person name="Carrano C.J."/>
            <person name="Charrier B."/>
            <person name="Cho G.Y."/>
            <person name="Coelho S.M."/>
            <person name="Collen J."/>
            <person name="Corre E."/>
            <person name="Da Silva C."/>
            <person name="Delage L."/>
            <person name="Delaroque N."/>
            <person name="Dittami S.M."/>
            <person name="Doulbeau S."/>
            <person name="Elias M."/>
            <person name="Farnham G."/>
            <person name="Gachon C.M."/>
            <person name="Gschloessl B."/>
            <person name="Heesch S."/>
            <person name="Jabbari K."/>
            <person name="Jubin C."/>
            <person name="Kawai H."/>
            <person name="Kimura K."/>
            <person name="Kloareg B."/>
            <person name="Kupper F.C."/>
            <person name="Lang D."/>
            <person name="Le Bail A."/>
            <person name="Leblanc C."/>
            <person name="Lerouge P."/>
            <person name="Lohr M."/>
            <person name="Lopez P.J."/>
            <person name="Martens C."/>
            <person name="Maumus F."/>
            <person name="Michel G."/>
            <person name="Miranda-Saavedra D."/>
            <person name="Morales J."/>
            <person name="Moreau H."/>
            <person name="Motomura T."/>
            <person name="Nagasato C."/>
            <person name="Napoli C.A."/>
            <person name="Nelson D.R."/>
            <person name="Nyvall-Collen P."/>
            <person name="Peters A.F."/>
            <person name="Pommier C."/>
            <person name="Potin P."/>
            <person name="Poulain J."/>
            <person name="Quesneville H."/>
            <person name="Read B."/>
            <person name="Rensing S.A."/>
            <person name="Ritter A."/>
            <person name="Rousvoal S."/>
            <person name="Samanta M."/>
            <person name="Samson G."/>
            <person name="Schroeder D.C."/>
            <person name="Segurens B."/>
            <person name="Strittmatter M."/>
            <person name="Tonon T."/>
            <person name="Tregear J.W."/>
            <person name="Valentin K."/>
            <person name="von Dassow P."/>
            <person name="Yamagishi T."/>
            <person name="Van de Peer Y."/>
            <person name="Wincker P."/>
        </authorList>
    </citation>
    <scope>NUCLEOTIDE SEQUENCE [LARGE SCALE GENOMIC DNA]</scope>
    <source>
        <strain evidence="6">Ec32 / CCAP1310/4</strain>
    </source>
</reference>
<dbReference type="SMART" id="SM00248">
    <property type="entry name" value="ANK"/>
    <property type="match status" value="3"/>
</dbReference>
<dbReference type="EMBL" id="FN649741">
    <property type="protein sequence ID" value="CBN77706.1"/>
    <property type="molecule type" value="Genomic_DNA"/>
</dbReference>
<dbReference type="InterPro" id="IPR036770">
    <property type="entry name" value="Ankyrin_rpt-contain_sf"/>
</dbReference>
<keyword evidence="6" id="KW-1185">Reference proteome</keyword>
<dbReference type="PROSITE" id="PS50297">
    <property type="entry name" value="ANK_REP_REGION"/>
    <property type="match status" value="1"/>
</dbReference>
<accession>D8LR33</accession>
<dbReference type="InterPro" id="IPR002110">
    <property type="entry name" value="Ankyrin_rpt"/>
</dbReference>